<dbReference type="PROSITE" id="PS00216">
    <property type="entry name" value="SUGAR_TRANSPORT_1"/>
    <property type="match status" value="1"/>
</dbReference>
<name>A0A239FMC7_9ACTN</name>
<evidence type="ECO:0000256" key="3">
    <source>
        <dbReference type="ARBA" id="ARBA00022475"/>
    </source>
</evidence>
<feature type="transmembrane region" description="Helical" evidence="7">
    <location>
        <begin position="309"/>
        <end position="330"/>
    </location>
</feature>
<dbReference type="InterPro" id="IPR011701">
    <property type="entry name" value="MFS"/>
</dbReference>
<dbReference type="PRINTS" id="PR01036">
    <property type="entry name" value="TCRTETB"/>
</dbReference>
<gene>
    <name evidence="9" type="ORF">SAMN05443665_100690</name>
</gene>
<evidence type="ECO:0000259" key="8">
    <source>
        <dbReference type="PROSITE" id="PS50850"/>
    </source>
</evidence>
<feature type="transmembrane region" description="Helical" evidence="7">
    <location>
        <begin position="83"/>
        <end position="106"/>
    </location>
</feature>
<dbReference type="PANTHER" id="PTHR42718:SF46">
    <property type="entry name" value="BLR6921 PROTEIN"/>
    <property type="match status" value="1"/>
</dbReference>
<feature type="domain" description="Major facilitator superfamily (MFS) profile" evidence="8">
    <location>
        <begin position="17"/>
        <end position="470"/>
    </location>
</feature>
<feature type="transmembrane region" description="Helical" evidence="7">
    <location>
        <begin position="274"/>
        <end position="297"/>
    </location>
</feature>
<evidence type="ECO:0000256" key="5">
    <source>
        <dbReference type="ARBA" id="ARBA00022989"/>
    </source>
</evidence>
<feature type="transmembrane region" description="Helical" evidence="7">
    <location>
        <begin position="236"/>
        <end position="253"/>
    </location>
</feature>
<feature type="transmembrane region" description="Helical" evidence="7">
    <location>
        <begin position="112"/>
        <end position="131"/>
    </location>
</feature>
<sequence>MTETRPSFLATGRGRLTLTLLCTIAFLDFIDASIVNVALPAIRGDLGFSLQDLQWVPSGYLLTYGGFMLLGGRLADLLGRRRVVVAGTVLFSLSSVVGGLATAPGMLIGARLAQGAGAALMLPGTLSILTTTFREGGDRSKALGVWGGVAGGASAAGVLLGGLLTDGPGWRWVMLVNVPVCVLVIAGLFLLVEGDRRSARLADFDLLGTVLVTGGMLLLVYTLVKAPDAGWDAARTIGGLAGSLALLLAFLAVEQRGRNPLLPLSVFRIRGLAAADVTQLVAIAGIGSMFFFLSLYMENVLGYSPMRTGSAYLPLCFGVGIAAGIASRLLTRTGTRPVLVAGLLLAAGGVYWLSRIPVDGSYLTDLLPGLLVSSFGLGAAFVAVTTAANANVPPDQAGLAAALLNASQQLGGALGLAIFSALATSRTSGLLADGAPPSEAMTSGFSRALLACAVFLAAASAVALRAANTRGEAAEVEVGTEPEPARVS</sequence>
<accession>A0A239FMC7</accession>
<keyword evidence="10" id="KW-1185">Reference proteome</keyword>
<dbReference type="Proteomes" id="UP000198318">
    <property type="component" value="Unassembled WGS sequence"/>
</dbReference>
<feature type="transmembrane region" description="Helical" evidence="7">
    <location>
        <begin position="20"/>
        <end position="42"/>
    </location>
</feature>
<dbReference type="RefSeq" id="WP_089325432.1">
    <property type="nucleotide sequence ID" value="NZ_FZOR01000006.1"/>
</dbReference>
<keyword evidence="3" id="KW-1003">Cell membrane</keyword>
<evidence type="ECO:0000313" key="9">
    <source>
        <dbReference type="EMBL" id="SNS58059.1"/>
    </source>
</evidence>
<dbReference type="GO" id="GO:0022857">
    <property type="term" value="F:transmembrane transporter activity"/>
    <property type="evidence" value="ECO:0007669"/>
    <property type="project" value="InterPro"/>
</dbReference>
<feature type="transmembrane region" description="Helical" evidence="7">
    <location>
        <begin position="399"/>
        <end position="424"/>
    </location>
</feature>
<evidence type="ECO:0000256" key="1">
    <source>
        <dbReference type="ARBA" id="ARBA00004651"/>
    </source>
</evidence>
<dbReference type="PROSITE" id="PS50850">
    <property type="entry name" value="MFS"/>
    <property type="match status" value="1"/>
</dbReference>
<feature type="transmembrane region" description="Helical" evidence="7">
    <location>
        <begin position="143"/>
        <end position="164"/>
    </location>
</feature>
<dbReference type="NCBIfam" id="TIGR00711">
    <property type="entry name" value="efflux_EmrB"/>
    <property type="match status" value="1"/>
</dbReference>
<dbReference type="InterPro" id="IPR020846">
    <property type="entry name" value="MFS_dom"/>
</dbReference>
<evidence type="ECO:0000256" key="6">
    <source>
        <dbReference type="ARBA" id="ARBA00023136"/>
    </source>
</evidence>
<protein>
    <submittedName>
        <fullName evidence="9">Drug resistance transporter, EmrB/QacA subfamily</fullName>
    </submittedName>
</protein>
<comment type="subcellular location">
    <subcellularLocation>
        <location evidence="1">Cell membrane</location>
        <topology evidence="1">Multi-pass membrane protein</topology>
    </subcellularLocation>
</comment>
<dbReference type="SUPFAM" id="SSF103473">
    <property type="entry name" value="MFS general substrate transporter"/>
    <property type="match status" value="1"/>
</dbReference>
<dbReference type="OrthoDB" id="9807274at2"/>
<dbReference type="CDD" id="cd17321">
    <property type="entry name" value="MFS_MMR_MDR_like"/>
    <property type="match status" value="1"/>
</dbReference>
<evidence type="ECO:0000313" key="10">
    <source>
        <dbReference type="Proteomes" id="UP000198318"/>
    </source>
</evidence>
<feature type="transmembrane region" description="Helical" evidence="7">
    <location>
        <begin position="204"/>
        <end position="224"/>
    </location>
</feature>
<dbReference type="PANTHER" id="PTHR42718">
    <property type="entry name" value="MAJOR FACILITATOR SUPERFAMILY MULTIDRUG TRANSPORTER MFSC"/>
    <property type="match status" value="1"/>
</dbReference>
<feature type="transmembrane region" description="Helical" evidence="7">
    <location>
        <begin position="54"/>
        <end position="71"/>
    </location>
</feature>
<keyword evidence="5 7" id="KW-1133">Transmembrane helix</keyword>
<evidence type="ECO:0000256" key="4">
    <source>
        <dbReference type="ARBA" id="ARBA00022692"/>
    </source>
</evidence>
<dbReference type="InterPro" id="IPR005829">
    <property type="entry name" value="Sugar_transporter_CS"/>
</dbReference>
<keyword evidence="4 7" id="KW-0812">Transmembrane</keyword>
<dbReference type="Gene3D" id="1.20.1250.20">
    <property type="entry name" value="MFS general substrate transporter like domains"/>
    <property type="match status" value="1"/>
</dbReference>
<feature type="transmembrane region" description="Helical" evidence="7">
    <location>
        <begin position="170"/>
        <end position="192"/>
    </location>
</feature>
<organism evidence="9 10">
    <name type="scientific">Actinomadura meyerae</name>
    <dbReference type="NCBI Taxonomy" id="240840"/>
    <lineage>
        <taxon>Bacteria</taxon>
        <taxon>Bacillati</taxon>
        <taxon>Actinomycetota</taxon>
        <taxon>Actinomycetes</taxon>
        <taxon>Streptosporangiales</taxon>
        <taxon>Thermomonosporaceae</taxon>
        <taxon>Actinomadura</taxon>
    </lineage>
</organism>
<dbReference type="EMBL" id="FZOR01000006">
    <property type="protein sequence ID" value="SNS58059.1"/>
    <property type="molecule type" value="Genomic_DNA"/>
</dbReference>
<dbReference type="GO" id="GO:0005886">
    <property type="term" value="C:plasma membrane"/>
    <property type="evidence" value="ECO:0007669"/>
    <property type="project" value="UniProtKB-SubCell"/>
</dbReference>
<evidence type="ECO:0000256" key="2">
    <source>
        <dbReference type="ARBA" id="ARBA00022448"/>
    </source>
</evidence>
<keyword evidence="6 7" id="KW-0472">Membrane</keyword>
<evidence type="ECO:0000256" key="7">
    <source>
        <dbReference type="SAM" id="Phobius"/>
    </source>
</evidence>
<reference evidence="9 10" key="1">
    <citation type="submission" date="2017-06" db="EMBL/GenBank/DDBJ databases">
        <authorList>
            <person name="Kim H.J."/>
            <person name="Triplett B.A."/>
        </authorList>
    </citation>
    <scope>NUCLEOTIDE SEQUENCE [LARGE SCALE GENOMIC DNA]</scope>
    <source>
        <strain evidence="9 10">DSM 44715</strain>
    </source>
</reference>
<dbReference type="Gene3D" id="1.20.1720.10">
    <property type="entry name" value="Multidrug resistance protein D"/>
    <property type="match status" value="1"/>
</dbReference>
<dbReference type="Pfam" id="PF07690">
    <property type="entry name" value="MFS_1"/>
    <property type="match status" value="1"/>
</dbReference>
<feature type="transmembrane region" description="Helical" evidence="7">
    <location>
        <begin position="366"/>
        <end position="387"/>
    </location>
</feature>
<dbReference type="InterPro" id="IPR004638">
    <property type="entry name" value="EmrB-like"/>
</dbReference>
<dbReference type="AlphaFoldDB" id="A0A239FMC7"/>
<proteinExistence type="predicted"/>
<keyword evidence="2" id="KW-0813">Transport</keyword>
<feature type="transmembrane region" description="Helical" evidence="7">
    <location>
        <begin position="337"/>
        <end position="354"/>
    </location>
</feature>
<dbReference type="InterPro" id="IPR036259">
    <property type="entry name" value="MFS_trans_sf"/>
</dbReference>
<feature type="transmembrane region" description="Helical" evidence="7">
    <location>
        <begin position="444"/>
        <end position="464"/>
    </location>
</feature>